<dbReference type="GO" id="GO:0090071">
    <property type="term" value="P:negative regulation of ribosome biogenesis"/>
    <property type="evidence" value="ECO:0007669"/>
    <property type="project" value="TreeGrafter"/>
</dbReference>
<evidence type="ECO:0000313" key="8">
    <source>
        <dbReference type="Proteomes" id="UP000887568"/>
    </source>
</evidence>
<dbReference type="SUPFAM" id="SSF81301">
    <property type="entry name" value="Nucleotidyltransferase"/>
    <property type="match status" value="1"/>
</dbReference>
<evidence type="ECO:0000256" key="6">
    <source>
        <dbReference type="SAM" id="MobiDB-lite"/>
    </source>
</evidence>
<comment type="function">
    <text evidence="4">Required for normal mitochondrial ribosome function and mitochondrial translation. May play a role in ribosome biogenesis by preventing premature association of the 28S and 39S ribosomal subunits. Interacts with mitochondrial ribosomal protein uL14m (MRPL14), probably blocking formation of intersubunit bridge B8, preventing association of the 28S and 39S ribosomal subunits. Addition to isolated mitochondrial ribosomal subunits partially inhibits translation, probably by interfering with the association of the 28S and 39S ribosomal subunits and the formation of functional ribosomes. May also participate in the assembly and/or regulation of the stability of the large subunit of the mitochondrial ribosome. May function as a ribosomal silencing factor.</text>
</comment>
<reference evidence="7" key="1">
    <citation type="submission" date="2022-11" db="UniProtKB">
        <authorList>
            <consortium name="EnsemblMetazoa"/>
        </authorList>
    </citation>
    <scope>IDENTIFICATION</scope>
</reference>
<dbReference type="AlphaFoldDB" id="A0A914B9Y3"/>
<sequence>MKLVITLRGPTSYVKKMNVSSVIRPLRTSGIHGISAQVSTGIKRLAAERVNCTTQLTAQSRSSSTLHSQSWQCTPHRTPPCPRVFCKASWTLQAKQDALCLTSEPRFLRFSFASCIRQLSSNSSNIGKDCEVADHEEEVEWNHPASRTQDALSRDPELRSILCEIASDFGKSHITPTDSETTGTHEREASKVESNNEGSVARDFKEGFVAMTTEYEDEAESMDVVEVSPAKASRNASDSSFVFSIDDIVEILREENAQDICVIAVPPEKNYVDYFIVVTGRSTRHLSAMTQFVNKLYKQRKGKDDPFLIVEGKFAEDWMCLDFGNIVVHFMLEETRAVHNLEELWTMGKEFDSHIQQWDQHEVLLFNPETDLHTASQEQEETPEK</sequence>
<evidence type="ECO:0000256" key="2">
    <source>
        <dbReference type="ARBA" id="ARBA00010574"/>
    </source>
</evidence>
<feature type="region of interest" description="Disordered" evidence="6">
    <location>
        <begin position="172"/>
        <end position="198"/>
    </location>
</feature>
<dbReference type="HAMAP" id="MF_01477">
    <property type="entry name" value="Iojap_RsfS"/>
    <property type="match status" value="1"/>
</dbReference>
<dbReference type="Pfam" id="PF02410">
    <property type="entry name" value="RsfS"/>
    <property type="match status" value="1"/>
</dbReference>
<comment type="similarity">
    <text evidence="2">Belongs to the Iojap/RsfS family.</text>
</comment>
<organism evidence="7 8">
    <name type="scientific">Patiria miniata</name>
    <name type="common">Bat star</name>
    <name type="synonym">Asterina miniata</name>
    <dbReference type="NCBI Taxonomy" id="46514"/>
    <lineage>
        <taxon>Eukaryota</taxon>
        <taxon>Metazoa</taxon>
        <taxon>Echinodermata</taxon>
        <taxon>Eleutherozoa</taxon>
        <taxon>Asterozoa</taxon>
        <taxon>Asteroidea</taxon>
        <taxon>Valvatacea</taxon>
        <taxon>Valvatida</taxon>
        <taxon>Asterinidae</taxon>
        <taxon>Patiria</taxon>
    </lineage>
</organism>
<evidence type="ECO:0000256" key="1">
    <source>
        <dbReference type="ARBA" id="ARBA00004173"/>
    </source>
</evidence>
<name>A0A914B9Y3_PATMI</name>
<dbReference type="InterPro" id="IPR043519">
    <property type="entry name" value="NT_sf"/>
</dbReference>
<dbReference type="InterPro" id="IPR004394">
    <property type="entry name" value="Iojap/RsfS/C7orf30"/>
</dbReference>
<dbReference type="GO" id="GO:0005739">
    <property type="term" value="C:mitochondrion"/>
    <property type="evidence" value="ECO:0007669"/>
    <property type="project" value="UniProtKB-SubCell"/>
</dbReference>
<dbReference type="GeneID" id="119741067"/>
<comment type="subcellular location">
    <subcellularLocation>
        <location evidence="1">Mitochondrion</location>
    </subcellularLocation>
</comment>
<dbReference type="GO" id="GO:0043023">
    <property type="term" value="F:ribosomal large subunit binding"/>
    <property type="evidence" value="ECO:0007669"/>
    <property type="project" value="TreeGrafter"/>
</dbReference>
<keyword evidence="8" id="KW-1185">Reference proteome</keyword>
<keyword evidence="3" id="KW-0496">Mitochondrion</keyword>
<proteinExistence type="inferred from homology"/>
<dbReference type="Proteomes" id="UP000887568">
    <property type="component" value="Unplaced"/>
</dbReference>
<dbReference type="OrthoDB" id="21330at2759"/>
<dbReference type="RefSeq" id="XP_038072645.1">
    <property type="nucleotide sequence ID" value="XM_038216717.1"/>
</dbReference>
<evidence type="ECO:0000256" key="4">
    <source>
        <dbReference type="ARBA" id="ARBA00053669"/>
    </source>
</evidence>
<dbReference type="FunFam" id="3.30.460.10:FF:000018">
    <property type="entry name" value="Mitochondrial assembly of ribosomal large subunit 1"/>
    <property type="match status" value="1"/>
</dbReference>
<dbReference type="GO" id="GO:0017148">
    <property type="term" value="P:negative regulation of translation"/>
    <property type="evidence" value="ECO:0007669"/>
    <property type="project" value="TreeGrafter"/>
</dbReference>
<evidence type="ECO:0000313" key="7">
    <source>
        <dbReference type="EnsemblMetazoa" id="XP_038072645.1"/>
    </source>
</evidence>
<protein>
    <recommendedName>
        <fullName evidence="5">Mitochondrial assembly of ribosomal large subunit protein 1</fullName>
    </recommendedName>
</protein>
<dbReference type="OMA" id="QDICVIA"/>
<evidence type="ECO:0000256" key="5">
    <source>
        <dbReference type="ARBA" id="ARBA00073331"/>
    </source>
</evidence>
<dbReference type="PANTHER" id="PTHR21043">
    <property type="entry name" value="IOJAP SUPERFAMILY ORTHOLOG"/>
    <property type="match status" value="1"/>
</dbReference>
<dbReference type="PANTHER" id="PTHR21043:SF0">
    <property type="entry name" value="MITOCHONDRIAL ASSEMBLY OF RIBOSOMAL LARGE SUBUNIT PROTEIN 1"/>
    <property type="match status" value="1"/>
</dbReference>
<dbReference type="Gene3D" id="3.30.460.10">
    <property type="entry name" value="Beta Polymerase, domain 2"/>
    <property type="match status" value="1"/>
</dbReference>
<dbReference type="EnsemblMetazoa" id="XM_038216717.1">
    <property type="protein sequence ID" value="XP_038072645.1"/>
    <property type="gene ID" value="LOC119741067"/>
</dbReference>
<accession>A0A914B9Y3</accession>
<evidence type="ECO:0000256" key="3">
    <source>
        <dbReference type="ARBA" id="ARBA00023128"/>
    </source>
</evidence>
<dbReference type="NCBIfam" id="TIGR00090">
    <property type="entry name" value="rsfS_iojap_ybeB"/>
    <property type="match status" value="1"/>
</dbReference>